<proteinExistence type="predicted"/>
<keyword evidence="3" id="KW-1185">Reference proteome</keyword>
<evidence type="ECO:0000259" key="1">
    <source>
        <dbReference type="PROSITE" id="PS50104"/>
    </source>
</evidence>
<gene>
    <name evidence="2" type="ORF">GC102_36345</name>
</gene>
<name>A0ABX1ZG30_9BACL</name>
<dbReference type="EMBL" id="WHOC01000183">
    <property type="protein sequence ID" value="NOU91159.1"/>
    <property type="molecule type" value="Genomic_DNA"/>
</dbReference>
<sequence length="342" mass="38687">MKSFIIGGSTESMSVTKFRSVCQEIGKNLALIGNSLVICSPFDDSADYWVLKGFIGQVISETQTIDILHIGSNDIINKVDDLKKNINIKNLNIIPCITSSLKGNEKYSWLLCQLQALETCHSVIAIGGKNDGAANMLLILAESKRKLVFPFPFFGGAAALSFDRIRYQLEDRMGNKHLKLLDENKVGESIELLIDQSLQSNKLEKQVDKNIFFISYPKARPQEADHIENILRRRNYLVYRDESEFGAGKNILNEIEKNIRSANIFIATWCKEYACSPWCFDELELALDLCESRGMKIWIFNVDGTRLVPKRARNLLTYPIRTREELDGTLLLLLGNQVTGID</sequence>
<evidence type="ECO:0000313" key="2">
    <source>
        <dbReference type="EMBL" id="NOU91159.1"/>
    </source>
</evidence>
<dbReference type="InterPro" id="IPR000157">
    <property type="entry name" value="TIR_dom"/>
</dbReference>
<comment type="caution">
    <text evidence="2">The sequence shown here is derived from an EMBL/GenBank/DDBJ whole genome shotgun (WGS) entry which is preliminary data.</text>
</comment>
<dbReference type="PROSITE" id="PS50104">
    <property type="entry name" value="TIR"/>
    <property type="match status" value="1"/>
</dbReference>
<accession>A0ABX1ZG30</accession>
<dbReference type="Proteomes" id="UP000658690">
    <property type="component" value="Unassembled WGS sequence"/>
</dbReference>
<dbReference type="Pfam" id="PF13676">
    <property type="entry name" value="TIR_2"/>
    <property type="match status" value="1"/>
</dbReference>
<reference evidence="2 3" key="1">
    <citation type="submission" date="2019-10" db="EMBL/GenBank/DDBJ databases">
        <title>Description of Paenibacillus choica sp. nov.</title>
        <authorList>
            <person name="Carlier A."/>
            <person name="Qi S."/>
        </authorList>
    </citation>
    <scope>NUCLEOTIDE SEQUENCE [LARGE SCALE GENOMIC DNA]</scope>
    <source>
        <strain evidence="2 3">LMG 31460</strain>
    </source>
</reference>
<dbReference type="Gene3D" id="3.40.50.10140">
    <property type="entry name" value="Toll/interleukin-1 receptor homology (TIR) domain"/>
    <property type="match status" value="1"/>
</dbReference>
<organism evidence="2 3">
    <name type="scientific">Paenibacillus germinis</name>
    <dbReference type="NCBI Taxonomy" id="2654979"/>
    <lineage>
        <taxon>Bacteria</taxon>
        <taxon>Bacillati</taxon>
        <taxon>Bacillota</taxon>
        <taxon>Bacilli</taxon>
        <taxon>Bacillales</taxon>
        <taxon>Paenibacillaceae</taxon>
        <taxon>Paenibacillus</taxon>
    </lineage>
</organism>
<evidence type="ECO:0000313" key="3">
    <source>
        <dbReference type="Proteomes" id="UP000658690"/>
    </source>
</evidence>
<dbReference type="SUPFAM" id="SSF52200">
    <property type="entry name" value="Toll/Interleukin receptor TIR domain"/>
    <property type="match status" value="1"/>
</dbReference>
<dbReference type="SMART" id="SM00255">
    <property type="entry name" value="TIR"/>
    <property type="match status" value="1"/>
</dbReference>
<dbReference type="InterPro" id="IPR035897">
    <property type="entry name" value="Toll_tir_struct_dom_sf"/>
</dbReference>
<dbReference type="RefSeq" id="WP_171693848.1">
    <property type="nucleotide sequence ID" value="NZ_WHOC01000183.1"/>
</dbReference>
<feature type="domain" description="TIR" evidence="1">
    <location>
        <begin position="208"/>
        <end position="338"/>
    </location>
</feature>
<protein>
    <submittedName>
        <fullName evidence="2">TIR domain-containing protein</fullName>
    </submittedName>
</protein>